<feature type="transmembrane region" description="Helical" evidence="1">
    <location>
        <begin position="37"/>
        <end position="57"/>
    </location>
</feature>
<evidence type="ECO:0000313" key="2">
    <source>
        <dbReference type="EMBL" id="SUN05783.1"/>
    </source>
</evidence>
<evidence type="ECO:0000256" key="1">
    <source>
        <dbReference type="SAM" id="Phobius"/>
    </source>
</evidence>
<reference evidence="2 3" key="1">
    <citation type="submission" date="2018-06" db="EMBL/GenBank/DDBJ databases">
        <authorList>
            <consortium name="Pathogen Informatics"/>
            <person name="Doyle S."/>
        </authorList>
    </citation>
    <scope>NUCLEOTIDE SEQUENCE [LARGE SCALE GENOMIC DNA]</scope>
    <source>
        <strain evidence="2 3">NCTC12957</strain>
    </source>
</reference>
<keyword evidence="1" id="KW-0812">Transmembrane</keyword>
<keyword evidence="1" id="KW-1133">Transmembrane helix</keyword>
<dbReference type="Proteomes" id="UP000255213">
    <property type="component" value="Unassembled WGS sequence"/>
</dbReference>
<dbReference type="AlphaFoldDB" id="A0A380IC76"/>
<proteinExistence type="predicted"/>
<name>A0A380IC76_STRAI</name>
<sequence>MRFYLLEHQSMDTFISSHFDDAHVRKKIHIIFQTPSAILLLLALGVCFYIVISFIFYSRLVYF</sequence>
<accession>A0A380IC76</accession>
<keyword evidence="1" id="KW-0472">Membrane</keyword>
<organism evidence="2 3">
    <name type="scientific">Streptococcus acidominimus</name>
    <dbReference type="NCBI Taxonomy" id="1326"/>
    <lineage>
        <taxon>Bacteria</taxon>
        <taxon>Bacillati</taxon>
        <taxon>Bacillota</taxon>
        <taxon>Bacilli</taxon>
        <taxon>Lactobacillales</taxon>
        <taxon>Streptococcaceae</taxon>
        <taxon>Streptococcus</taxon>
    </lineage>
</organism>
<protein>
    <submittedName>
        <fullName evidence="2">Uncharacterized protein</fullName>
    </submittedName>
</protein>
<evidence type="ECO:0000313" key="3">
    <source>
        <dbReference type="Proteomes" id="UP000255213"/>
    </source>
</evidence>
<dbReference type="EMBL" id="UHEN01000001">
    <property type="protein sequence ID" value="SUN05783.1"/>
    <property type="molecule type" value="Genomic_DNA"/>
</dbReference>
<gene>
    <name evidence="2" type="ORF">NCTC12957_00304</name>
</gene>